<comment type="similarity">
    <text evidence="2 9">Belongs to the RecN family.</text>
</comment>
<feature type="coiled-coil region" evidence="10">
    <location>
        <begin position="201"/>
        <end position="228"/>
    </location>
</feature>
<organism evidence="12 13">
    <name type="scientific">Rickettsia parkeri str. Tate's Hell</name>
    <dbReference type="NCBI Taxonomy" id="1359189"/>
    <lineage>
        <taxon>Bacteria</taxon>
        <taxon>Pseudomonadati</taxon>
        <taxon>Pseudomonadota</taxon>
        <taxon>Alphaproteobacteria</taxon>
        <taxon>Rickettsiales</taxon>
        <taxon>Rickettsiaceae</taxon>
        <taxon>Rickettsieae</taxon>
        <taxon>Rickettsia</taxon>
        <taxon>spotted fever group</taxon>
    </lineage>
</organism>
<gene>
    <name evidence="12" type="primary">recN</name>
    <name evidence="12" type="ORF">RPATATE_1449</name>
</gene>
<comment type="function">
    <text evidence="1 9">May be involved in recombinational repair of damaged DNA.</text>
</comment>
<comment type="caution">
    <text evidence="12">The sequence shown here is derived from an EMBL/GenBank/DDBJ whole genome shotgun (WGS) entry which is preliminary data.</text>
</comment>
<dbReference type="PANTHER" id="PTHR11059:SF0">
    <property type="entry name" value="DNA REPAIR PROTEIN RECN"/>
    <property type="match status" value="1"/>
</dbReference>
<evidence type="ECO:0000256" key="10">
    <source>
        <dbReference type="SAM" id="Coils"/>
    </source>
</evidence>
<keyword evidence="10" id="KW-0175">Coiled coil</keyword>
<keyword evidence="13" id="KW-1185">Reference proteome</keyword>
<evidence type="ECO:0000256" key="6">
    <source>
        <dbReference type="ARBA" id="ARBA00022840"/>
    </source>
</evidence>
<evidence type="ECO:0000256" key="9">
    <source>
        <dbReference type="PIRNR" id="PIRNR003128"/>
    </source>
</evidence>
<accession>A0ABR5DQW6</accession>
<evidence type="ECO:0000313" key="13">
    <source>
        <dbReference type="Proteomes" id="UP000035491"/>
    </source>
</evidence>
<keyword evidence="4" id="KW-0547">Nucleotide-binding</keyword>
<protein>
    <recommendedName>
        <fullName evidence="3 9">DNA repair protein RecN</fullName>
    </recommendedName>
    <alternativeName>
        <fullName evidence="8 9">Recombination protein N</fullName>
    </alternativeName>
</protein>
<reference evidence="12 13" key="1">
    <citation type="submission" date="2015-02" db="EMBL/GenBank/DDBJ databases">
        <title>Genome Sequencing of Rickettsiales.</title>
        <authorList>
            <person name="Daugherty S.C."/>
            <person name="Su Q."/>
            <person name="Abolude K."/>
            <person name="Beier-Sexton M."/>
            <person name="Carlyon J.A."/>
            <person name="Carter R."/>
            <person name="Day N.P."/>
            <person name="Dumler S.J."/>
            <person name="Dyachenko V."/>
            <person name="Godinez A."/>
            <person name="Kurtti T.J."/>
            <person name="Lichay M."/>
            <person name="Mullins K.E."/>
            <person name="Ott S."/>
            <person name="Pappas-Brown V."/>
            <person name="Paris D.H."/>
            <person name="Patel P."/>
            <person name="Richards A.L."/>
            <person name="Sadzewicz L."/>
            <person name="Sears K."/>
            <person name="Seidman D."/>
            <person name="Sengamalay N."/>
            <person name="Stenos J."/>
            <person name="Tallon L.J."/>
            <person name="Vincent G."/>
            <person name="Fraser C.M."/>
            <person name="Munderloh U."/>
            <person name="Dunning-Hotopp J.C."/>
        </authorList>
    </citation>
    <scope>NUCLEOTIDE SEQUENCE [LARGE SCALE GENOMIC DNA]</scope>
    <source>
        <strain evidence="12 13">Tate's Hell</strain>
    </source>
</reference>
<feature type="coiled-coil region" evidence="10">
    <location>
        <begin position="254"/>
        <end position="288"/>
    </location>
</feature>
<dbReference type="RefSeq" id="WP_014410413.1">
    <property type="nucleotide sequence ID" value="NZ_LAOO01000001.1"/>
</dbReference>
<evidence type="ECO:0000256" key="8">
    <source>
        <dbReference type="ARBA" id="ARBA00033408"/>
    </source>
</evidence>
<dbReference type="NCBIfam" id="TIGR00634">
    <property type="entry name" value="recN"/>
    <property type="match status" value="1"/>
</dbReference>
<feature type="domain" description="RecF/RecN/SMC N-terminal" evidence="11">
    <location>
        <begin position="4"/>
        <end position="501"/>
    </location>
</feature>
<evidence type="ECO:0000256" key="3">
    <source>
        <dbReference type="ARBA" id="ARBA00021315"/>
    </source>
</evidence>
<dbReference type="Gene3D" id="3.40.50.300">
    <property type="entry name" value="P-loop containing nucleotide triphosphate hydrolases"/>
    <property type="match status" value="2"/>
</dbReference>
<evidence type="ECO:0000256" key="2">
    <source>
        <dbReference type="ARBA" id="ARBA00009441"/>
    </source>
</evidence>
<evidence type="ECO:0000256" key="7">
    <source>
        <dbReference type="ARBA" id="ARBA00023204"/>
    </source>
</evidence>
<dbReference type="InterPro" id="IPR003395">
    <property type="entry name" value="RecF/RecN/SMC_N"/>
</dbReference>
<name>A0ABR5DQW6_RICPA</name>
<dbReference type="PANTHER" id="PTHR11059">
    <property type="entry name" value="DNA REPAIR PROTEIN RECN"/>
    <property type="match status" value="1"/>
</dbReference>
<dbReference type="Proteomes" id="UP000035491">
    <property type="component" value="Unassembled WGS sequence"/>
</dbReference>
<sequence>MFYSLSVKNFILIDELEIEFNKGLCVITGETGAGKSILLDAILFCLGYKTSNNIIKRGKDYAVVNILFSLNEEIKNFLVQNFIEPEELLFVKCLQKAEGRKNFFINNQVVTKALMQQLATYLFELHGQNNNISLLEANMQRDILDSYGNLLDFRAELSKCYQAWQNTRKEMAEITLKQNSIEQEIDYLSFATEELTKLNIQTGEEEKLANLRKDLQNKDKDLQLIKDILEQINNPEINTSINRAEKLLARQGNNERFEAIITSLEEAYNNLEEARQELSNLLDSFNYEEYNLEETEERLFLIKAISRKYNVPADALGVFLDKSLEQLSILKNKIANSNELKAQEVLLQKKYYELASNLSAKRLIVAKHLEESLHQELKQLKMAKAIFEIEINAKEPTADGNDDIVFKASTNPGTAAAAINKIASGGELSRFMLALKTSLFDKMIKPSIIFDEIDVGIGGEVADKVGERLKKLSSVTQVIVITHQPQVAGKADLHIKIEKTQLEKETKVTVKALNLAERQEELARMISGKTITKASLKAAKELLHLYRH</sequence>
<keyword evidence="7 9" id="KW-0234">DNA repair</keyword>
<dbReference type="EMBL" id="LAOO01000001">
    <property type="protein sequence ID" value="KJW01144.1"/>
    <property type="molecule type" value="Genomic_DNA"/>
</dbReference>
<evidence type="ECO:0000256" key="5">
    <source>
        <dbReference type="ARBA" id="ARBA00022763"/>
    </source>
</evidence>
<keyword evidence="6" id="KW-0067">ATP-binding</keyword>
<evidence type="ECO:0000256" key="1">
    <source>
        <dbReference type="ARBA" id="ARBA00003618"/>
    </source>
</evidence>
<dbReference type="Pfam" id="PF02463">
    <property type="entry name" value="SMC_N"/>
    <property type="match status" value="1"/>
</dbReference>
<dbReference type="InterPro" id="IPR004604">
    <property type="entry name" value="DNA_recomb/repair_RecN"/>
</dbReference>
<evidence type="ECO:0000256" key="4">
    <source>
        <dbReference type="ARBA" id="ARBA00022741"/>
    </source>
</evidence>
<evidence type="ECO:0000259" key="11">
    <source>
        <dbReference type="Pfam" id="PF02463"/>
    </source>
</evidence>
<dbReference type="SUPFAM" id="SSF52540">
    <property type="entry name" value="P-loop containing nucleoside triphosphate hydrolases"/>
    <property type="match status" value="1"/>
</dbReference>
<proteinExistence type="inferred from homology"/>
<dbReference type="CDD" id="cd03241">
    <property type="entry name" value="ABC_RecN"/>
    <property type="match status" value="2"/>
</dbReference>
<dbReference type="InterPro" id="IPR027417">
    <property type="entry name" value="P-loop_NTPase"/>
</dbReference>
<dbReference type="PIRSF" id="PIRSF003128">
    <property type="entry name" value="RecN"/>
    <property type="match status" value="1"/>
</dbReference>
<evidence type="ECO:0000313" key="12">
    <source>
        <dbReference type="EMBL" id="KJW01144.1"/>
    </source>
</evidence>
<keyword evidence="5 9" id="KW-0227">DNA damage</keyword>